<dbReference type="Proteomes" id="UP000480350">
    <property type="component" value="Unassembled WGS sequence"/>
</dbReference>
<dbReference type="SUPFAM" id="SSF51735">
    <property type="entry name" value="NAD(P)-binding Rossmann-fold domains"/>
    <property type="match status" value="1"/>
</dbReference>
<keyword evidence="2 5" id="KW-0560">Oxidoreductase</keyword>
<dbReference type="InterPro" id="IPR055170">
    <property type="entry name" value="GFO_IDH_MocA-like_dom"/>
</dbReference>
<dbReference type="Pfam" id="PF22725">
    <property type="entry name" value="GFO_IDH_MocA_C3"/>
    <property type="match status" value="1"/>
</dbReference>
<reference evidence="5 6" key="2">
    <citation type="submission" date="2020-03" db="EMBL/GenBank/DDBJ databases">
        <title>Kangsaoukella pontilimi gen. nov., sp. nov., a new member of the family Rhodobacteraceae isolated from a tidal mudflat.</title>
        <authorList>
            <person name="Kim I.S."/>
        </authorList>
    </citation>
    <scope>NUCLEOTIDE SEQUENCE [LARGE SCALE GENOMIC DNA]</scope>
    <source>
        <strain evidence="5 6">GH1-50</strain>
    </source>
</reference>
<dbReference type="NCBIfam" id="TIGR04380">
    <property type="entry name" value="myo_inos_iolG"/>
    <property type="match status" value="1"/>
</dbReference>
<name>A0A7C9NCP3_9RHOB</name>
<proteinExistence type="inferred from homology"/>
<dbReference type="InterPro" id="IPR000683">
    <property type="entry name" value="Gfo/Idh/MocA-like_OxRdtase_N"/>
</dbReference>
<dbReference type="GO" id="GO:0000166">
    <property type="term" value="F:nucleotide binding"/>
    <property type="evidence" value="ECO:0007669"/>
    <property type="project" value="InterPro"/>
</dbReference>
<evidence type="ECO:0000256" key="2">
    <source>
        <dbReference type="ARBA" id="ARBA00023002"/>
    </source>
</evidence>
<dbReference type="Pfam" id="PF01408">
    <property type="entry name" value="GFO_IDH_MocA"/>
    <property type="match status" value="1"/>
</dbReference>
<evidence type="ECO:0000313" key="6">
    <source>
        <dbReference type="Proteomes" id="UP000480350"/>
    </source>
</evidence>
<protein>
    <submittedName>
        <fullName evidence="5">Inositol 2-dehydrogenase</fullName>
        <ecNumber evidence="5">1.1.1.18</ecNumber>
    </submittedName>
</protein>
<dbReference type="PANTHER" id="PTHR42840:SF3">
    <property type="entry name" value="BINDING ROSSMANN FOLD OXIDOREDUCTASE, PUTATIVE (AFU_ORTHOLOGUE AFUA_2G10240)-RELATED"/>
    <property type="match status" value="1"/>
</dbReference>
<dbReference type="InterPro" id="IPR036291">
    <property type="entry name" value="NAD(P)-bd_dom_sf"/>
</dbReference>
<dbReference type="SUPFAM" id="SSF55347">
    <property type="entry name" value="Glyceraldehyde-3-phosphate dehydrogenase-like, C-terminal domain"/>
    <property type="match status" value="1"/>
</dbReference>
<dbReference type="RefSeq" id="WP_160762755.1">
    <property type="nucleotide sequence ID" value="NZ_WUPT01000001.1"/>
</dbReference>
<dbReference type="AlphaFoldDB" id="A0A7C9NCP3"/>
<dbReference type="Gene3D" id="3.30.360.10">
    <property type="entry name" value="Dihydrodipicolinate Reductase, domain 2"/>
    <property type="match status" value="1"/>
</dbReference>
<dbReference type="PANTHER" id="PTHR42840">
    <property type="entry name" value="NAD(P)-BINDING ROSSMANN-FOLD SUPERFAMILY PROTEIN-RELATED"/>
    <property type="match status" value="1"/>
</dbReference>
<evidence type="ECO:0000256" key="1">
    <source>
        <dbReference type="ARBA" id="ARBA00010928"/>
    </source>
</evidence>
<gene>
    <name evidence="5" type="primary">iolG</name>
    <name evidence="5" type="ORF">GQ651_03165</name>
</gene>
<accession>A0A7C9NCP3</accession>
<organism evidence="5 6">
    <name type="scientific">Kangsaoukella pontilimi</name>
    <dbReference type="NCBI Taxonomy" id="2691042"/>
    <lineage>
        <taxon>Bacteria</taxon>
        <taxon>Pseudomonadati</taxon>
        <taxon>Pseudomonadota</taxon>
        <taxon>Alphaproteobacteria</taxon>
        <taxon>Rhodobacterales</taxon>
        <taxon>Paracoccaceae</taxon>
        <taxon>Kangsaoukella</taxon>
    </lineage>
</organism>
<evidence type="ECO:0000259" key="3">
    <source>
        <dbReference type="Pfam" id="PF01408"/>
    </source>
</evidence>
<comment type="similarity">
    <text evidence="1">Belongs to the Gfo/Idh/MocA family.</text>
</comment>
<feature type="domain" description="Gfo/Idh/MocA-like oxidoreductase N-terminal" evidence="3">
    <location>
        <begin position="3"/>
        <end position="118"/>
    </location>
</feature>
<sequence length="329" mass="34735">MISFGILGCGRIGQVHAGSLARLSNARLVAVADAVPEAAERLAAAHGAEVRDAEAIITAGDIDAVIIATPTTLHYDQVHALASAGRAIFCEKPIDLSATRAAECQAAVDKAGVAFMTAFNRRFDPQFAALEAALRDGAIGNVEIVVITSRDPSPPPVSYIEQSGGLFRDMMIHDLDMARFLLGEEPVEISAQGSSLVDPAIGAAGDVDTAAVTLKTASGRLCQINNSRRATYGYDQRIEVHGATGMLQAANQPENFLTKAGEGGFTSAPNKHFFLERYEAAYLAEMRHFIEAVEAGRAPSPGIADGVAAQRLADAATQSHREGRIVRLE</sequence>
<feature type="domain" description="GFO/IDH/MocA-like oxidoreductase" evidence="4">
    <location>
        <begin position="127"/>
        <end position="247"/>
    </location>
</feature>
<comment type="caution">
    <text evidence="5">The sequence shown here is derived from an EMBL/GenBank/DDBJ whole genome shotgun (WGS) entry which is preliminary data.</text>
</comment>
<dbReference type="EC" id="1.1.1.18" evidence="5"/>
<evidence type="ECO:0000313" key="5">
    <source>
        <dbReference type="EMBL" id="MXQ06839.1"/>
    </source>
</evidence>
<dbReference type="EMBL" id="WUPT01000001">
    <property type="protein sequence ID" value="MXQ06839.1"/>
    <property type="molecule type" value="Genomic_DNA"/>
</dbReference>
<dbReference type="InterPro" id="IPR030827">
    <property type="entry name" value="Myo_inos_IolG"/>
</dbReference>
<dbReference type="GO" id="GO:0050112">
    <property type="term" value="F:inositol 2-dehydrogenase (NAD+) activity"/>
    <property type="evidence" value="ECO:0007669"/>
    <property type="project" value="UniProtKB-EC"/>
</dbReference>
<keyword evidence="6" id="KW-1185">Reference proteome</keyword>
<dbReference type="Gene3D" id="3.40.50.720">
    <property type="entry name" value="NAD(P)-binding Rossmann-like Domain"/>
    <property type="match status" value="1"/>
</dbReference>
<evidence type="ECO:0000259" key="4">
    <source>
        <dbReference type="Pfam" id="PF22725"/>
    </source>
</evidence>
<reference evidence="5 6" key="1">
    <citation type="submission" date="2019-12" db="EMBL/GenBank/DDBJ databases">
        <authorList>
            <person name="Lee S.D."/>
        </authorList>
    </citation>
    <scope>NUCLEOTIDE SEQUENCE [LARGE SCALE GENOMIC DNA]</scope>
    <source>
        <strain evidence="5 6">GH1-50</strain>
    </source>
</reference>